<organism evidence="2 3">
    <name type="scientific">Rubroshorea leprosula</name>
    <dbReference type="NCBI Taxonomy" id="152421"/>
    <lineage>
        <taxon>Eukaryota</taxon>
        <taxon>Viridiplantae</taxon>
        <taxon>Streptophyta</taxon>
        <taxon>Embryophyta</taxon>
        <taxon>Tracheophyta</taxon>
        <taxon>Spermatophyta</taxon>
        <taxon>Magnoliopsida</taxon>
        <taxon>eudicotyledons</taxon>
        <taxon>Gunneridae</taxon>
        <taxon>Pentapetalae</taxon>
        <taxon>rosids</taxon>
        <taxon>malvids</taxon>
        <taxon>Malvales</taxon>
        <taxon>Dipterocarpaceae</taxon>
        <taxon>Rubroshorea</taxon>
    </lineage>
</organism>
<keyword evidence="1" id="KW-1133">Transmembrane helix</keyword>
<feature type="transmembrane region" description="Helical" evidence="1">
    <location>
        <begin position="25"/>
        <end position="44"/>
    </location>
</feature>
<name>A0AAV5KGU8_9ROSI</name>
<evidence type="ECO:0000313" key="3">
    <source>
        <dbReference type="Proteomes" id="UP001054252"/>
    </source>
</evidence>
<dbReference type="Proteomes" id="UP001054252">
    <property type="component" value="Unassembled WGS sequence"/>
</dbReference>
<protein>
    <submittedName>
        <fullName evidence="2">Uncharacterized protein</fullName>
    </submittedName>
</protein>
<gene>
    <name evidence="2" type="ORF">SLEP1_g33517</name>
</gene>
<accession>A0AAV5KGU8</accession>
<evidence type="ECO:0000313" key="2">
    <source>
        <dbReference type="EMBL" id="GKV23827.1"/>
    </source>
</evidence>
<keyword evidence="3" id="KW-1185">Reference proteome</keyword>
<dbReference type="EMBL" id="BPVZ01000064">
    <property type="protein sequence ID" value="GKV23827.1"/>
    <property type="molecule type" value="Genomic_DNA"/>
</dbReference>
<reference evidence="2 3" key="1">
    <citation type="journal article" date="2021" name="Commun. Biol.">
        <title>The genome of Shorea leprosula (Dipterocarpaceae) highlights the ecological relevance of drought in aseasonal tropical rainforests.</title>
        <authorList>
            <person name="Ng K.K.S."/>
            <person name="Kobayashi M.J."/>
            <person name="Fawcett J.A."/>
            <person name="Hatakeyama M."/>
            <person name="Paape T."/>
            <person name="Ng C.H."/>
            <person name="Ang C.C."/>
            <person name="Tnah L.H."/>
            <person name="Lee C.T."/>
            <person name="Nishiyama T."/>
            <person name="Sese J."/>
            <person name="O'Brien M.J."/>
            <person name="Copetti D."/>
            <person name="Mohd Noor M.I."/>
            <person name="Ong R.C."/>
            <person name="Putra M."/>
            <person name="Sireger I.Z."/>
            <person name="Indrioko S."/>
            <person name="Kosugi Y."/>
            <person name="Izuno A."/>
            <person name="Isagi Y."/>
            <person name="Lee S.L."/>
            <person name="Shimizu K.K."/>
        </authorList>
    </citation>
    <scope>NUCLEOTIDE SEQUENCE [LARGE SCALE GENOMIC DNA]</scope>
    <source>
        <strain evidence="2">214</strain>
    </source>
</reference>
<evidence type="ECO:0000256" key="1">
    <source>
        <dbReference type="SAM" id="Phobius"/>
    </source>
</evidence>
<comment type="caution">
    <text evidence="2">The sequence shown here is derived from an EMBL/GenBank/DDBJ whole genome shotgun (WGS) entry which is preliminary data.</text>
</comment>
<keyword evidence="1" id="KW-0472">Membrane</keyword>
<dbReference type="AlphaFoldDB" id="A0AAV5KGU8"/>
<proteinExistence type="predicted"/>
<sequence>MNCQMVSSSAIAWIGRHCHTCYRKVAVFAHCVRVLFLLNIFFVFPGVNRKQN</sequence>
<keyword evidence="1" id="KW-0812">Transmembrane</keyword>